<keyword evidence="1 3" id="KW-0378">Hydrolase</keyword>
<dbReference type="PANTHER" id="PTHR42856:SF1">
    <property type="entry name" value="ACYL-COENZYME A THIOESTERASE PAAI"/>
    <property type="match status" value="1"/>
</dbReference>
<evidence type="ECO:0000313" key="3">
    <source>
        <dbReference type="EMBL" id="MFC6704975.1"/>
    </source>
</evidence>
<dbReference type="SUPFAM" id="SSF54637">
    <property type="entry name" value="Thioesterase/thiol ester dehydrase-isomerase"/>
    <property type="match status" value="1"/>
</dbReference>
<gene>
    <name evidence="3" type="primary">paaI</name>
    <name evidence="3" type="ORF">ACFQDH_06760</name>
</gene>
<dbReference type="EC" id="3.1.2.-" evidence="3"/>
<dbReference type="PANTHER" id="PTHR42856">
    <property type="entry name" value="ACYL-COENZYME A THIOESTERASE PAAI"/>
    <property type="match status" value="1"/>
</dbReference>
<dbReference type="InterPro" id="IPR052723">
    <property type="entry name" value="Acyl-CoA_thioesterase_PaaI"/>
</dbReference>
<dbReference type="InterPro" id="IPR011973">
    <property type="entry name" value="PaaD"/>
</dbReference>
<dbReference type="InterPro" id="IPR006683">
    <property type="entry name" value="Thioestr_dom"/>
</dbReference>
<dbReference type="NCBIfam" id="TIGR00369">
    <property type="entry name" value="unchar_dom_1"/>
    <property type="match status" value="1"/>
</dbReference>
<dbReference type="RefSeq" id="WP_382399696.1">
    <property type="nucleotide sequence ID" value="NZ_JBHSWH010000001.1"/>
</dbReference>
<keyword evidence="4" id="KW-1185">Reference proteome</keyword>
<proteinExistence type="predicted"/>
<organism evidence="3 4">
    <name type="scientific">Flexivirga alba</name>
    <dbReference type="NCBI Taxonomy" id="702742"/>
    <lineage>
        <taxon>Bacteria</taxon>
        <taxon>Bacillati</taxon>
        <taxon>Actinomycetota</taxon>
        <taxon>Actinomycetes</taxon>
        <taxon>Micrococcales</taxon>
        <taxon>Dermacoccaceae</taxon>
        <taxon>Flexivirga</taxon>
    </lineage>
</organism>
<comment type="caution">
    <text evidence="3">The sequence shown here is derived from an EMBL/GenBank/DDBJ whole genome shotgun (WGS) entry which is preliminary data.</text>
</comment>
<dbReference type="Pfam" id="PF03061">
    <property type="entry name" value="4HBT"/>
    <property type="match status" value="1"/>
</dbReference>
<dbReference type="GO" id="GO:0016787">
    <property type="term" value="F:hydrolase activity"/>
    <property type="evidence" value="ECO:0007669"/>
    <property type="project" value="UniProtKB-KW"/>
</dbReference>
<dbReference type="Proteomes" id="UP001596298">
    <property type="component" value="Unassembled WGS sequence"/>
</dbReference>
<evidence type="ECO:0000259" key="2">
    <source>
        <dbReference type="Pfam" id="PF03061"/>
    </source>
</evidence>
<reference evidence="4" key="1">
    <citation type="journal article" date="2019" name="Int. J. Syst. Evol. Microbiol.">
        <title>The Global Catalogue of Microorganisms (GCM) 10K type strain sequencing project: providing services to taxonomists for standard genome sequencing and annotation.</title>
        <authorList>
            <consortium name="The Broad Institute Genomics Platform"/>
            <consortium name="The Broad Institute Genome Sequencing Center for Infectious Disease"/>
            <person name="Wu L."/>
            <person name="Ma J."/>
        </authorList>
    </citation>
    <scope>NUCLEOTIDE SEQUENCE [LARGE SCALE GENOMIC DNA]</scope>
    <source>
        <strain evidence="4">CCUG 58127</strain>
    </source>
</reference>
<name>A0ABW2ADY2_9MICO</name>
<dbReference type="InterPro" id="IPR003736">
    <property type="entry name" value="PAAI_dom"/>
</dbReference>
<dbReference type="NCBIfam" id="TIGR02286">
    <property type="entry name" value="PaaD"/>
    <property type="match status" value="1"/>
</dbReference>
<dbReference type="Gene3D" id="3.10.129.10">
    <property type="entry name" value="Hotdog Thioesterase"/>
    <property type="match status" value="1"/>
</dbReference>
<sequence length="137" mass="14848">MEGTDHVLTMWREDRASAAQEIELVDVGVYDDGRGHARTRMQLREHQVNGHDIAHGGHIFLLADSTFALACNASGHTTVASGGEISFVTVGRLGDVLVAEASERVTYGRSGITDVTVSRESDGAVIAEFRGRSRRLR</sequence>
<dbReference type="InterPro" id="IPR029069">
    <property type="entry name" value="HotDog_dom_sf"/>
</dbReference>
<accession>A0ABW2ADY2</accession>
<dbReference type="EMBL" id="JBHSWH010000001">
    <property type="protein sequence ID" value="MFC6704975.1"/>
    <property type="molecule type" value="Genomic_DNA"/>
</dbReference>
<dbReference type="CDD" id="cd03443">
    <property type="entry name" value="PaaI_thioesterase"/>
    <property type="match status" value="1"/>
</dbReference>
<evidence type="ECO:0000313" key="4">
    <source>
        <dbReference type="Proteomes" id="UP001596298"/>
    </source>
</evidence>
<feature type="domain" description="Thioesterase" evidence="2">
    <location>
        <begin position="53"/>
        <end position="124"/>
    </location>
</feature>
<evidence type="ECO:0000256" key="1">
    <source>
        <dbReference type="ARBA" id="ARBA00022801"/>
    </source>
</evidence>
<protein>
    <submittedName>
        <fullName evidence="3">Hydroxyphenylacetyl-CoA thioesterase PaaI</fullName>
        <ecNumber evidence="3">3.1.2.-</ecNumber>
    </submittedName>
</protein>